<dbReference type="Proteomes" id="UP000287168">
    <property type="component" value="Unassembled WGS sequence"/>
</dbReference>
<protein>
    <submittedName>
        <fullName evidence="1">Glycosyltransferase family 2 protein</fullName>
    </submittedName>
</protein>
<keyword evidence="2" id="KW-1185">Reference proteome</keyword>
<gene>
    <name evidence="1" type="ORF">EP867_06670</name>
</gene>
<evidence type="ECO:0000313" key="1">
    <source>
        <dbReference type="EMBL" id="RWY42413.1"/>
    </source>
</evidence>
<dbReference type="SUPFAM" id="SSF53448">
    <property type="entry name" value="Nucleotide-diphospho-sugar transferases"/>
    <property type="match status" value="1"/>
</dbReference>
<dbReference type="AlphaFoldDB" id="A0A3S3UET9"/>
<dbReference type="InterPro" id="IPR029044">
    <property type="entry name" value="Nucleotide-diphossugar_trans"/>
</dbReference>
<comment type="caution">
    <text evidence="1">The sequence shown here is derived from an EMBL/GenBank/DDBJ whole genome shotgun (WGS) entry which is preliminary data.</text>
</comment>
<sequence>MTGRRILPPAGRSGGLPSVSPAVALRLRGRRQYLILRGQRRRLRDLTALADRTGAIARGAILLFATLRNEENRLPWFLEHYRRLGVAHFLIVANNCTDGSEALLKDQPDVSLWRTTASYKASRFGMDWMNGLLARYGHGHWCLTVDADELLIYPHWESRPLPALTDWLDDHAIPALGTMMLDLYPRGPLGAEPSAPGQDPLETIPWFDSGNYTRRRQKNLGNLWIQGGPRARAFFSTDPRRAPTLGKVPLVRWHWRYAYVSSTHTLLPRRLNDRAETEGGEDLCGLLLHTKFLSTIVEKSREEATRGEHFENSSLYNEYYAALSAAPQLWTEQSKRYQGWRGLEALGLMSRGGWL</sequence>
<dbReference type="EMBL" id="SBLC01000007">
    <property type="protein sequence ID" value="RWY42413.1"/>
    <property type="molecule type" value="Genomic_DNA"/>
</dbReference>
<name>A0A3S3UET9_9RHOB</name>
<evidence type="ECO:0000313" key="2">
    <source>
        <dbReference type="Proteomes" id="UP000287168"/>
    </source>
</evidence>
<organism evidence="1 2">
    <name type="scientific">Falsigemmobacter intermedius</name>
    <dbReference type="NCBI Taxonomy" id="1553448"/>
    <lineage>
        <taxon>Bacteria</taxon>
        <taxon>Pseudomonadati</taxon>
        <taxon>Pseudomonadota</taxon>
        <taxon>Alphaproteobacteria</taxon>
        <taxon>Rhodobacterales</taxon>
        <taxon>Paracoccaceae</taxon>
        <taxon>Falsigemmobacter</taxon>
    </lineage>
</organism>
<dbReference type="OrthoDB" id="3010234at2"/>
<dbReference type="RefSeq" id="WP_128487431.1">
    <property type="nucleotide sequence ID" value="NZ_JBHLXB010000016.1"/>
</dbReference>
<reference evidence="1 2" key="1">
    <citation type="journal article" date="2015" name="Int. J. Syst. Evol. Microbiol.">
        <title>Gemmobacter intermedius sp. nov., isolated from a white stork (Ciconia ciconia).</title>
        <authorList>
            <person name="Kampfer P."/>
            <person name="Jerzak L."/>
            <person name="Wilharm G."/>
            <person name="Golke J."/>
            <person name="Busse H.J."/>
            <person name="Glaeser S.P."/>
        </authorList>
    </citation>
    <scope>NUCLEOTIDE SEQUENCE [LARGE SCALE GENOMIC DNA]</scope>
    <source>
        <strain evidence="1 2">119/4</strain>
    </source>
</reference>
<dbReference type="Pfam" id="PF13704">
    <property type="entry name" value="Glyco_tranf_2_4"/>
    <property type="match status" value="1"/>
</dbReference>
<keyword evidence="1" id="KW-0808">Transferase</keyword>
<proteinExistence type="predicted"/>
<dbReference type="GO" id="GO:0016740">
    <property type="term" value="F:transferase activity"/>
    <property type="evidence" value="ECO:0007669"/>
    <property type="project" value="UniProtKB-KW"/>
</dbReference>
<accession>A0A3S3UET9</accession>